<organism evidence="2 3">
    <name type="scientific">Pristionchus entomophagus</name>
    <dbReference type="NCBI Taxonomy" id="358040"/>
    <lineage>
        <taxon>Eukaryota</taxon>
        <taxon>Metazoa</taxon>
        <taxon>Ecdysozoa</taxon>
        <taxon>Nematoda</taxon>
        <taxon>Chromadorea</taxon>
        <taxon>Rhabditida</taxon>
        <taxon>Rhabditina</taxon>
        <taxon>Diplogasteromorpha</taxon>
        <taxon>Diplogasteroidea</taxon>
        <taxon>Neodiplogasteridae</taxon>
        <taxon>Pristionchus</taxon>
    </lineage>
</organism>
<evidence type="ECO:0000256" key="1">
    <source>
        <dbReference type="SAM" id="Coils"/>
    </source>
</evidence>
<gene>
    <name evidence="2" type="ORF">PENTCL1PPCAC_7382</name>
</gene>
<dbReference type="Proteomes" id="UP001432027">
    <property type="component" value="Unassembled WGS sequence"/>
</dbReference>
<dbReference type="AlphaFoldDB" id="A0AAV5SR04"/>
<accession>A0AAV5SR04</accession>
<dbReference type="EMBL" id="BTSX01000002">
    <property type="protein sequence ID" value="GMS85207.1"/>
    <property type="molecule type" value="Genomic_DNA"/>
</dbReference>
<keyword evidence="3" id="KW-1185">Reference proteome</keyword>
<feature type="non-terminal residue" evidence="2">
    <location>
        <position position="1"/>
    </location>
</feature>
<evidence type="ECO:0000313" key="3">
    <source>
        <dbReference type="Proteomes" id="UP001432027"/>
    </source>
</evidence>
<reference evidence="2" key="1">
    <citation type="submission" date="2023-10" db="EMBL/GenBank/DDBJ databases">
        <title>Genome assembly of Pristionchus species.</title>
        <authorList>
            <person name="Yoshida K."/>
            <person name="Sommer R.J."/>
        </authorList>
    </citation>
    <scope>NUCLEOTIDE SEQUENCE</scope>
    <source>
        <strain evidence="2">RS0144</strain>
    </source>
</reference>
<keyword evidence="1" id="KW-0175">Coiled coil</keyword>
<evidence type="ECO:0000313" key="2">
    <source>
        <dbReference type="EMBL" id="GMS85207.1"/>
    </source>
</evidence>
<sequence length="396" mass="45405">VNSNLNCFIISVLHHGGFVSNSDFSFWKNLLEMFPKGHPRFSMQHEIQQLQLTSSTLDLHTRRSHLTVEVSSASERETALGLFMSESFSQSLRVLVVVRDKKEREKMECIERNFVWVVCRGADGGTNLGHLIYLIAEPGKKCHNDQQALIYLRPPIVHTKKPRGDSHSPNTTAALCALSLHSAQNSLMLINESEEKAAFRAFEKKFMHSDETGFLIYDVASLRYVYDKVSTEEKIIDTAVDLIKLPPGIDRVKQPLIAMEENFVNLVKDIERRKNEVHEMEKIVAEDEESGMMNQKMKGHYKKAVNKMIKEMTVKIEAAEATKEKRRKTIEQLSLELIENTSSTVLEESTVSAETTAVPQMMMKMPQMMMKIWKVKTYCIDHKNTVSIKEKRNEER</sequence>
<comment type="caution">
    <text evidence="2">The sequence shown here is derived from an EMBL/GenBank/DDBJ whole genome shotgun (WGS) entry which is preliminary data.</text>
</comment>
<proteinExistence type="predicted"/>
<name>A0AAV5SR04_9BILA</name>
<protein>
    <submittedName>
        <fullName evidence="2">Uncharacterized protein</fullName>
    </submittedName>
</protein>
<feature type="coiled-coil region" evidence="1">
    <location>
        <begin position="302"/>
        <end position="336"/>
    </location>
</feature>